<accession>A0A8S0T489</accession>
<name>A0A8S0T489_OLEEU</name>
<dbReference type="PANTHER" id="PTHR45086:SF1">
    <property type="entry name" value="WD REPEAT-CONTAINING PROTEIN PCN"/>
    <property type="match status" value="1"/>
</dbReference>
<gene>
    <name evidence="1" type="ORF">OLEA9_A058639</name>
</gene>
<evidence type="ECO:0000313" key="1">
    <source>
        <dbReference type="EMBL" id="CAA3000162.1"/>
    </source>
</evidence>
<proteinExistence type="predicted"/>
<protein>
    <submittedName>
        <fullName evidence="1">U3 small nucleolar RNA-associated 4 homolog</fullName>
    </submittedName>
</protein>
<dbReference type="InterPro" id="IPR044622">
    <property type="entry name" value="PCN"/>
</dbReference>
<organism evidence="1 2">
    <name type="scientific">Olea europaea subsp. europaea</name>
    <dbReference type="NCBI Taxonomy" id="158383"/>
    <lineage>
        <taxon>Eukaryota</taxon>
        <taxon>Viridiplantae</taxon>
        <taxon>Streptophyta</taxon>
        <taxon>Embryophyta</taxon>
        <taxon>Tracheophyta</taxon>
        <taxon>Spermatophyta</taxon>
        <taxon>Magnoliopsida</taxon>
        <taxon>eudicotyledons</taxon>
        <taxon>Gunneridae</taxon>
        <taxon>Pentapetalae</taxon>
        <taxon>asterids</taxon>
        <taxon>lamiids</taxon>
        <taxon>Lamiales</taxon>
        <taxon>Oleaceae</taxon>
        <taxon>Oleeae</taxon>
        <taxon>Olea</taxon>
    </lineage>
</organism>
<dbReference type="Gene3D" id="2.130.10.10">
    <property type="entry name" value="YVTN repeat-like/Quinoprotein amine dehydrogenase"/>
    <property type="match status" value="1"/>
</dbReference>
<keyword evidence="2" id="KW-1185">Reference proteome</keyword>
<evidence type="ECO:0000313" key="2">
    <source>
        <dbReference type="Proteomes" id="UP000594638"/>
    </source>
</evidence>
<dbReference type="EMBL" id="CACTIH010005673">
    <property type="protein sequence ID" value="CAA3000162.1"/>
    <property type="molecule type" value="Genomic_DNA"/>
</dbReference>
<dbReference type="SUPFAM" id="SSF75011">
    <property type="entry name" value="3-carboxy-cis,cis-mucoante lactonizing enzyme"/>
    <property type="match status" value="1"/>
</dbReference>
<dbReference type="Proteomes" id="UP000594638">
    <property type="component" value="Unassembled WGS sequence"/>
</dbReference>
<dbReference type="GO" id="GO:0035266">
    <property type="term" value="P:meristem growth"/>
    <property type="evidence" value="ECO:0007669"/>
    <property type="project" value="InterPro"/>
</dbReference>
<dbReference type="InterPro" id="IPR015943">
    <property type="entry name" value="WD40/YVTN_repeat-like_dom_sf"/>
</dbReference>
<dbReference type="GO" id="GO:0010073">
    <property type="term" value="P:meristem maintenance"/>
    <property type="evidence" value="ECO:0007669"/>
    <property type="project" value="InterPro"/>
</dbReference>
<dbReference type="OrthoDB" id="8883818at2759"/>
<sequence length="154" mass="17118">MGSSRRAQAHFSCFQLDSIEQASRWLDIFHLRVRNGHVPSAGLATTKLVAPVKCKASWKIICSAISSSGTPFAYSDLVKHNLFKLNRSGSDNNLWTVNKRMLPQEIPFAHCMVFSPDSSRLLIAGHNRMIYVVDAGSGELVHALSYRLYRGVAI</sequence>
<dbReference type="PANTHER" id="PTHR45086">
    <property type="entry name" value="WD REPEAT-CONTAINING PROTEIN PCN"/>
    <property type="match status" value="1"/>
</dbReference>
<reference evidence="1 2" key="1">
    <citation type="submission" date="2019-12" db="EMBL/GenBank/DDBJ databases">
        <authorList>
            <person name="Alioto T."/>
            <person name="Alioto T."/>
            <person name="Gomez Garrido J."/>
        </authorList>
    </citation>
    <scope>NUCLEOTIDE SEQUENCE [LARGE SCALE GENOMIC DNA]</scope>
</reference>
<dbReference type="AlphaFoldDB" id="A0A8S0T489"/>
<dbReference type="Gramene" id="OE9A058639T1">
    <property type="protein sequence ID" value="OE9A058639C1"/>
    <property type="gene ID" value="OE9A058639"/>
</dbReference>
<comment type="caution">
    <text evidence="1">The sequence shown here is derived from an EMBL/GenBank/DDBJ whole genome shotgun (WGS) entry which is preliminary data.</text>
</comment>